<proteinExistence type="predicted"/>
<protein>
    <submittedName>
        <fullName evidence="2">Acetyltransferase, GNAT family</fullName>
    </submittedName>
</protein>
<feature type="domain" description="N-acetyltransferase" evidence="1">
    <location>
        <begin position="1"/>
        <end position="138"/>
    </location>
</feature>
<dbReference type="PROSITE" id="PS51186">
    <property type="entry name" value="GNAT"/>
    <property type="match status" value="1"/>
</dbReference>
<dbReference type="Gene3D" id="3.40.630.30">
    <property type="match status" value="1"/>
</dbReference>
<dbReference type="eggNOG" id="COG0456">
    <property type="taxonomic scope" value="Bacteria"/>
</dbReference>
<name>B1C1N6_9FIRM</name>
<dbReference type="Pfam" id="PF00583">
    <property type="entry name" value="Acetyltransf_1"/>
    <property type="match status" value="1"/>
</dbReference>
<comment type="caution">
    <text evidence="2">The sequence shown here is derived from an EMBL/GenBank/DDBJ whole genome shotgun (WGS) entry which is preliminary data.</text>
</comment>
<evidence type="ECO:0000313" key="2">
    <source>
        <dbReference type="EMBL" id="EDS74828.1"/>
    </source>
</evidence>
<dbReference type="InterPro" id="IPR000182">
    <property type="entry name" value="GNAT_dom"/>
</dbReference>
<dbReference type="AlphaFoldDB" id="B1C1N6"/>
<dbReference type="STRING" id="428126.CLOSPI_01143"/>
<dbReference type="Proteomes" id="UP000004910">
    <property type="component" value="Unassembled WGS sequence"/>
</dbReference>
<dbReference type="HOGENOM" id="CLU_108859_0_0_9"/>
<dbReference type="EMBL" id="ABIK02000008">
    <property type="protein sequence ID" value="EDS74828.1"/>
    <property type="molecule type" value="Genomic_DNA"/>
</dbReference>
<sequence length="152" mass="17911">MIEVIKEIINKLDYDKLLTQSDPNINLVRDYLEHGSLYGYFVNNEPVSFIAVEIIDGNVEIKNILTLIEHRGNGYAKALIKFVEKTYSNYDTFLLSTANSSFENITFYTRLGYVYSHRIENFFLDYYPKEIFENQMQAIDLMYFKKSIKNIN</sequence>
<dbReference type="CDD" id="cd04301">
    <property type="entry name" value="NAT_SF"/>
    <property type="match status" value="1"/>
</dbReference>
<evidence type="ECO:0000259" key="1">
    <source>
        <dbReference type="PROSITE" id="PS51186"/>
    </source>
</evidence>
<keyword evidence="3" id="KW-1185">Reference proteome</keyword>
<dbReference type="GO" id="GO:0016747">
    <property type="term" value="F:acyltransferase activity, transferring groups other than amino-acyl groups"/>
    <property type="evidence" value="ECO:0007669"/>
    <property type="project" value="InterPro"/>
</dbReference>
<gene>
    <name evidence="2" type="ORF">CLOSPI_01143</name>
</gene>
<dbReference type="SUPFAM" id="SSF55729">
    <property type="entry name" value="Acyl-CoA N-acyltransferases (Nat)"/>
    <property type="match status" value="1"/>
</dbReference>
<dbReference type="InterPro" id="IPR016181">
    <property type="entry name" value="Acyl_CoA_acyltransferase"/>
</dbReference>
<evidence type="ECO:0000313" key="3">
    <source>
        <dbReference type="Proteomes" id="UP000004910"/>
    </source>
</evidence>
<reference evidence="2" key="1">
    <citation type="submission" date="2008-02" db="EMBL/GenBank/DDBJ databases">
        <authorList>
            <person name="Fulton L."/>
            <person name="Clifton S."/>
            <person name="Fulton B."/>
            <person name="Xu J."/>
            <person name="Minx P."/>
            <person name="Pepin K.H."/>
            <person name="Johnson M."/>
            <person name="Thiruvilangam P."/>
            <person name="Bhonagiri V."/>
            <person name="Nash W.E."/>
            <person name="Mardis E.R."/>
            <person name="Wilson R.K."/>
        </authorList>
    </citation>
    <scope>NUCLEOTIDE SEQUENCE [LARGE SCALE GENOMIC DNA]</scope>
    <source>
        <strain evidence="2">DSM 1552</strain>
    </source>
</reference>
<organism evidence="2 3">
    <name type="scientific">Thomasclavelia spiroformis DSM 1552</name>
    <dbReference type="NCBI Taxonomy" id="428126"/>
    <lineage>
        <taxon>Bacteria</taxon>
        <taxon>Bacillati</taxon>
        <taxon>Bacillota</taxon>
        <taxon>Erysipelotrichia</taxon>
        <taxon>Erysipelotrichales</taxon>
        <taxon>Coprobacillaceae</taxon>
        <taxon>Thomasclavelia</taxon>
    </lineage>
</organism>
<reference evidence="2" key="2">
    <citation type="submission" date="2014-06" db="EMBL/GenBank/DDBJ databases">
        <title>Draft genome sequence of Clostridium spiroforme (DSM 1552).</title>
        <authorList>
            <person name="Sudarsanam P."/>
            <person name="Ley R."/>
            <person name="Guruge J."/>
            <person name="Turnbaugh P.J."/>
            <person name="Mahowald M."/>
            <person name="Liep D."/>
            <person name="Gordon J."/>
        </authorList>
    </citation>
    <scope>NUCLEOTIDE SEQUENCE</scope>
    <source>
        <strain evidence="2">DSM 1552</strain>
    </source>
</reference>
<accession>B1C1N6</accession>